<protein>
    <submittedName>
        <fullName evidence="8">Arylsulfatase</fullName>
        <ecNumber evidence="8">3.1.6.1</ecNumber>
    </submittedName>
</protein>
<dbReference type="RefSeq" id="WP_146573671.1">
    <property type="nucleotide sequence ID" value="NZ_SJPH01000003.1"/>
</dbReference>
<gene>
    <name evidence="8" type="primary">atsA_8</name>
    <name evidence="8" type="ORF">Pla111_19470</name>
</gene>
<keyword evidence="9" id="KW-1185">Reference proteome</keyword>
<dbReference type="OrthoDB" id="9783154at2"/>
<evidence type="ECO:0000256" key="2">
    <source>
        <dbReference type="ARBA" id="ARBA00008779"/>
    </source>
</evidence>
<dbReference type="GO" id="GO:0046872">
    <property type="term" value="F:metal ion binding"/>
    <property type="evidence" value="ECO:0007669"/>
    <property type="project" value="UniProtKB-KW"/>
</dbReference>
<dbReference type="InterPro" id="IPR050738">
    <property type="entry name" value="Sulfatase"/>
</dbReference>
<comment type="cofactor">
    <cofactor evidence="1">
        <name>Ca(2+)</name>
        <dbReference type="ChEBI" id="CHEBI:29108"/>
    </cofactor>
</comment>
<dbReference type="InterPro" id="IPR000917">
    <property type="entry name" value="Sulfatase_N"/>
</dbReference>
<dbReference type="InterPro" id="IPR024607">
    <property type="entry name" value="Sulfatase_CS"/>
</dbReference>
<evidence type="ECO:0000256" key="3">
    <source>
        <dbReference type="ARBA" id="ARBA00022723"/>
    </source>
</evidence>
<dbReference type="GO" id="GO:0004065">
    <property type="term" value="F:arylsulfatase activity"/>
    <property type="evidence" value="ECO:0007669"/>
    <property type="project" value="UniProtKB-EC"/>
</dbReference>
<keyword evidence="4" id="KW-0732">Signal</keyword>
<accession>A0A5C5W9H5</accession>
<dbReference type="Pfam" id="PF00884">
    <property type="entry name" value="Sulfatase"/>
    <property type="match status" value="1"/>
</dbReference>
<sequence length="539" mass="58346">MRFLTVWLTIGGAIALLFGSGTAWGDTRPARPHVLVIVADDLGWRDLGATGSDFYQTPHIDSLFDRGTRFERAYASCQVCSPSRASLLTGQAPPRHGITDYLGADGPQTWRRNTKLLPAPMASHLPHAPTTLAECFSAAGYVTFFAGKWHLGGAGSLPTDHGFDINVGGYHAGHPANGFFSPYKNSSLPDGPPGESLPLRLGVETARFIETHAAASADAATAKPFFALLSFYSVHSPIQCTQARWAKYQRLATASAPAGPLSRFLIDRTLPVRQRQDHPVYAGMVEAMDDAVGLVLAALSAQGLSEQTIVVFTSDNGGVASGDGYATANLPLRGGKGRQWEGGLRVPLVIALPGVVPAAQRIATPALHSDLYRTLTDLAQLPPSAVANRTDTDSVSLVPSMRGAPAAPRPLYWHYPHYGNQGGEPSSIVQRGTWKLIRYHEDGREELYDLSQDRGEQQNLALGQPQRVAELGALLDTWLAETGARQPTANPRYDAALAERERHNIRVRELPRLEEQAERFLQADYQPNPTWWGSQAAAE</sequence>
<dbReference type="Gene3D" id="3.40.720.10">
    <property type="entry name" value="Alkaline Phosphatase, subunit A"/>
    <property type="match status" value="1"/>
</dbReference>
<dbReference type="EMBL" id="SJPH01000003">
    <property type="protein sequence ID" value="TWT46845.1"/>
    <property type="molecule type" value="Genomic_DNA"/>
</dbReference>
<dbReference type="PANTHER" id="PTHR42693:SF42">
    <property type="entry name" value="ARYLSULFATASE G"/>
    <property type="match status" value="1"/>
</dbReference>
<keyword evidence="6" id="KW-0106">Calcium</keyword>
<dbReference type="EC" id="3.1.6.1" evidence="8"/>
<keyword evidence="3" id="KW-0479">Metal-binding</keyword>
<evidence type="ECO:0000313" key="8">
    <source>
        <dbReference type="EMBL" id="TWT46845.1"/>
    </source>
</evidence>
<reference evidence="8 9" key="1">
    <citation type="submission" date="2019-02" db="EMBL/GenBank/DDBJ databases">
        <title>Deep-cultivation of Planctomycetes and their phenomic and genomic characterization uncovers novel biology.</title>
        <authorList>
            <person name="Wiegand S."/>
            <person name="Jogler M."/>
            <person name="Boedeker C."/>
            <person name="Pinto D."/>
            <person name="Vollmers J."/>
            <person name="Rivas-Marin E."/>
            <person name="Kohn T."/>
            <person name="Peeters S.H."/>
            <person name="Heuer A."/>
            <person name="Rast P."/>
            <person name="Oberbeckmann S."/>
            <person name="Bunk B."/>
            <person name="Jeske O."/>
            <person name="Meyerdierks A."/>
            <person name="Storesund J.E."/>
            <person name="Kallscheuer N."/>
            <person name="Luecker S."/>
            <person name="Lage O.M."/>
            <person name="Pohl T."/>
            <person name="Merkel B.J."/>
            <person name="Hornburger P."/>
            <person name="Mueller R.-W."/>
            <person name="Bruemmer F."/>
            <person name="Labrenz M."/>
            <person name="Spormann A.M."/>
            <person name="Op Den Camp H."/>
            <person name="Overmann J."/>
            <person name="Amann R."/>
            <person name="Jetten M.S.M."/>
            <person name="Mascher T."/>
            <person name="Medema M.H."/>
            <person name="Devos D.P."/>
            <person name="Kaster A.-K."/>
            <person name="Ovreas L."/>
            <person name="Rohde M."/>
            <person name="Galperin M.Y."/>
            <person name="Jogler C."/>
        </authorList>
    </citation>
    <scope>NUCLEOTIDE SEQUENCE [LARGE SCALE GENOMIC DNA]</scope>
    <source>
        <strain evidence="8 9">Pla111</strain>
    </source>
</reference>
<evidence type="ECO:0000259" key="7">
    <source>
        <dbReference type="Pfam" id="PF00884"/>
    </source>
</evidence>
<dbReference type="PANTHER" id="PTHR42693">
    <property type="entry name" value="ARYLSULFATASE FAMILY MEMBER"/>
    <property type="match status" value="1"/>
</dbReference>
<name>A0A5C5W9H5_9BACT</name>
<feature type="domain" description="Sulfatase N-terminal" evidence="7">
    <location>
        <begin position="32"/>
        <end position="380"/>
    </location>
</feature>
<evidence type="ECO:0000256" key="6">
    <source>
        <dbReference type="ARBA" id="ARBA00022837"/>
    </source>
</evidence>
<dbReference type="PROSITE" id="PS00149">
    <property type="entry name" value="SULFATASE_2"/>
    <property type="match status" value="1"/>
</dbReference>
<dbReference type="Proteomes" id="UP000318995">
    <property type="component" value="Unassembled WGS sequence"/>
</dbReference>
<evidence type="ECO:0000313" key="9">
    <source>
        <dbReference type="Proteomes" id="UP000318995"/>
    </source>
</evidence>
<dbReference type="AlphaFoldDB" id="A0A5C5W9H5"/>
<dbReference type="Gene3D" id="3.30.1120.10">
    <property type="match status" value="1"/>
</dbReference>
<comment type="similarity">
    <text evidence="2">Belongs to the sulfatase family.</text>
</comment>
<proteinExistence type="inferred from homology"/>
<keyword evidence="5 8" id="KW-0378">Hydrolase</keyword>
<dbReference type="CDD" id="cd16144">
    <property type="entry name" value="ARS_like"/>
    <property type="match status" value="1"/>
</dbReference>
<evidence type="ECO:0000256" key="4">
    <source>
        <dbReference type="ARBA" id="ARBA00022729"/>
    </source>
</evidence>
<comment type="caution">
    <text evidence="8">The sequence shown here is derived from an EMBL/GenBank/DDBJ whole genome shotgun (WGS) entry which is preliminary data.</text>
</comment>
<dbReference type="InterPro" id="IPR017850">
    <property type="entry name" value="Alkaline_phosphatase_core_sf"/>
</dbReference>
<evidence type="ECO:0000256" key="5">
    <source>
        <dbReference type="ARBA" id="ARBA00022801"/>
    </source>
</evidence>
<organism evidence="8 9">
    <name type="scientific">Botrimarina hoheduenensis</name>
    <dbReference type="NCBI Taxonomy" id="2528000"/>
    <lineage>
        <taxon>Bacteria</taxon>
        <taxon>Pseudomonadati</taxon>
        <taxon>Planctomycetota</taxon>
        <taxon>Planctomycetia</taxon>
        <taxon>Pirellulales</taxon>
        <taxon>Lacipirellulaceae</taxon>
        <taxon>Botrimarina</taxon>
    </lineage>
</organism>
<evidence type="ECO:0000256" key="1">
    <source>
        <dbReference type="ARBA" id="ARBA00001913"/>
    </source>
</evidence>
<dbReference type="SUPFAM" id="SSF53649">
    <property type="entry name" value="Alkaline phosphatase-like"/>
    <property type="match status" value="1"/>
</dbReference>